<feature type="transmembrane region" description="Helical" evidence="1">
    <location>
        <begin position="175"/>
        <end position="196"/>
    </location>
</feature>
<evidence type="ECO:0000313" key="2">
    <source>
        <dbReference type="EMBL" id="WNH09692.1"/>
    </source>
</evidence>
<dbReference type="Proteomes" id="UP001303407">
    <property type="component" value="Chromosome"/>
</dbReference>
<keyword evidence="1" id="KW-1133">Transmembrane helix</keyword>
<feature type="transmembrane region" description="Helical" evidence="1">
    <location>
        <begin position="149"/>
        <end position="168"/>
    </location>
</feature>
<feature type="transmembrane region" description="Helical" evidence="1">
    <location>
        <begin position="82"/>
        <end position="101"/>
    </location>
</feature>
<feature type="transmembrane region" description="Helical" evidence="1">
    <location>
        <begin position="202"/>
        <end position="219"/>
    </location>
</feature>
<reference evidence="4 5" key="1">
    <citation type="submission" date="2023-09" db="EMBL/GenBank/DDBJ databases">
        <title>Thalassobella suaedae gen. nov., sp. nov., a marine bacterium of the family Flavobacteriaceae isolated from a halophyte Suaeda japonica.</title>
        <authorList>
            <person name="Lee S.Y."/>
            <person name="Hwang C.Y."/>
        </authorList>
    </citation>
    <scope>NUCLEOTIDE SEQUENCE [LARGE SCALE GENOMIC DNA]</scope>
    <source>
        <strain evidence="3 5">HL-DH10</strain>
        <strain evidence="2 4">HL-DH14</strain>
    </source>
</reference>
<evidence type="ECO:0000313" key="5">
    <source>
        <dbReference type="Proteomes" id="UP001303407"/>
    </source>
</evidence>
<feature type="transmembrane region" description="Helical" evidence="1">
    <location>
        <begin position="7"/>
        <end position="23"/>
    </location>
</feature>
<dbReference type="Proteomes" id="UP001302806">
    <property type="component" value="Chromosome"/>
</dbReference>
<evidence type="ECO:0000313" key="3">
    <source>
        <dbReference type="EMBL" id="WNH11694.1"/>
    </source>
</evidence>
<feature type="transmembrane region" description="Helical" evidence="1">
    <location>
        <begin position="55"/>
        <end position="76"/>
    </location>
</feature>
<keyword evidence="5" id="KW-1185">Reference proteome</keyword>
<name>A0ABY9XUU5_9FLAO</name>
<dbReference type="EMBL" id="CP134537">
    <property type="protein sequence ID" value="WNH09692.1"/>
    <property type="molecule type" value="Genomic_DNA"/>
</dbReference>
<keyword evidence="1" id="KW-0472">Membrane</keyword>
<proteinExistence type="predicted"/>
<accession>A0ABY9XUU5</accession>
<protein>
    <recommendedName>
        <fullName evidence="6">YhhN-like protein</fullName>
    </recommendedName>
</protein>
<evidence type="ECO:0000256" key="1">
    <source>
        <dbReference type="SAM" id="Phobius"/>
    </source>
</evidence>
<keyword evidence="1" id="KW-0812">Transmembrane</keyword>
<dbReference type="EMBL" id="CP134536">
    <property type="protein sequence ID" value="WNH11694.1"/>
    <property type="molecule type" value="Genomic_DNA"/>
</dbReference>
<feature type="transmembrane region" description="Helical" evidence="1">
    <location>
        <begin position="29"/>
        <end position="48"/>
    </location>
</feature>
<gene>
    <name evidence="3" type="ORF">RHP49_12380</name>
    <name evidence="2" type="ORF">RHP51_02910</name>
</gene>
<organism evidence="2 4">
    <name type="scientific">Thalassobellus suaedae</name>
    <dbReference type="NCBI Taxonomy" id="3074124"/>
    <lineage>
        <taxon>Bacteria</taxon>
        <taxon>Pseudomonadati</taxon>
        <taxon>Bacteroidota</taxon>
        <taxon>Flavobacteriia</taxon>
        <taxon>Flavobacteriales</taxon>
        <taxon>Flavobacteriaceae</taxon>
        <taxon>Thalassobellus</taxon>
    </lineage>
</organism>
<feature type="transmembrane region" description="Helical" evidence="1">
    <location>
        <begin position="113"/>
        <end position="134"/>
    </location>
</feature>
<evidence type="ECO:0008006" key="6">
    <source>
        <dbReference type="Google" id="ProtNLM"/>
    </source>
</evidence>
<evidence type="ECO:0000313" key="4">
    <source>
        <dbReference type="Proteomes" id="UP001302806"/>
    </source>
</evidence>
<dbReference type="RefSeq" id="WP_415861673.1">
    <property type="nucleotide sequence ID" value="NZ_CP134536.1"/>
</dbReference>
<sequence>MYKSRILVGLLVLFYIVFVFFQLKGNLTLAENFDALLVPTITLAYFLFVKRKTLFFSLFLILFSISDLMVLIDDYIPYKIDYFVGNALYILAYVSLFLKICKSISIIHVLKNFKIHLIVLIALSFYIVYVLQVIIDPYVKMTNEYYVELVYNIVMLVTLSASLLNFFYRDNNKSLYLFIGVLCIVFSEVIWVAYTYVAERNLLNIISGTLSLLAFYFFYKQSKLVDEDKKEIVMVIE</sequence>